<proteinExistence type="predicted"/>
<accession>A0ABD3HW70</accession>
<evidence type="ECO:0000313" key="3">
    <source>
        <dbReference type="Proteomes" id="UP001633002"/>
    </source>
</evidence>
<dbReference type="Proteomes" id="UP001633002">
    <property type="component" value="Unassembled WGS sequence"/>
</dbReference>
<organism evidence="2 3">
    <name type="scientific">Riccia sorocarpa</name>
    <dbReference type="NCBI Taxonomy" id="122646"/>
    <lineage>
        <taxon>Eukaryota</taxon>
        <taxon>Viridiplantae</taxon>
        <taxon>Streptophyta</taxon>
        <taxon>Embryophyta</taxon>
        <taxon>Marchantiophyta</taxon>
        <taxon>Marchantiopsida</taxon>
        <taxon>Marchantiidae</taxon>
        <taxon>Marchantiales</taxon>
        <taxon>Ricciaceae</taxon>
        <taxon>Riccia</taxon>
    </lineage>
</organism>
<dbReference type="AlphaFoldDB" id="A0ABD3HW70"/>
<name>A0ABD3HW70_9MARC</name>
<dbReference type="EMBL" id="JBJQOH010000003">
    <property type="protein sequence ID" value="KAL3694355.1"/>
    <property type="molecule type" value="Genomic_DNA"/>
</dbReference>
<sequence>MEVPRKQVSSVDTSPILTSNPFQILESAEGDEQIEESDEHNSRAQNLDTEVLPRPNDPAQSTLADMEIEKEIRRKREREGAVVAEALNAQKSPLKSPAEKEAASSGGVQDPAQHRAGSQRKPTRKVTRANLNSQKEGRNLTGEKWPLVHTPKRGGRRLEQARLDRVYFPRNQFTEGLHIKMRHDDGVRLSDHHPVCLTLEKAEGRMRRRGTTYFKTCPDMIKKAEVKAEIKKRWEQAGNNHQDARVRWELKWAETRRFLKEKAREEKASRSVIQKKLVELQQKRRDVAKNRTRVADGELTKLEKDIRELEDSQAKLWRRWSQMKWMKEGDAPSRFFFAILKTKRLKEDITALETEA</sequence>
<feature type="compositionally biased region" description="Basic residues" evidence="1">
    <location>
        <begin position="117"/>
        <end position="127"/>
    </location>
</feature>
<feature type="region of interest" description="Disordered" evidence="1">
    <location>
        <begin position="1"/>
        <end position="153"/>
    </location>
</feature>
<protein>
    <submittedName>
        <fullName evidence="2">Uncharacterized protein</fullName>
    </submittedName>
</protein>
<gene>
    <name evidence="2" type="ORF">R1sor_008006</name>
</gene>
<reference evidence="2 3" key="1">
    <citation type="submission" date="2024-09" db="EMBL/GenBank/DDBJ databases">
        <title>Chromosome-scale assembly of Riccia sorocarpa.</title>
        <authorList>
            <person name="Paukszto L."/>
        </authorList>
    </citation>
    <scope>NUCLEOTIDE SEQUENCE [LARGE SCALE GENOMIC DNA]</scope>
    <source>
        <strain evidence="2">LP-2024</strain>
        <tissue evidence="2">Aerial parts of the thallus</tissue>
    </source>
</reference>
<evidence type="ECO:0000256" key="1">
    <source>
        <dbReference type="SAM" id="MobiDB-lite"/>
    </source>
</evidence>
<feature type="compositionally biased region" description="Polar residues" evidence="1">
    <location>
        <begin position="7"/>
        <end position="22"/>
    </location>
</feature>
<evidence type="ECO:0000313" key="2">
    <source>
        <dbReference type="EMBL" id="KAL3694355.1"/>
    </source>
</evidence>
<keyword evidence="3" id="KW-1185">Reference proteome</keyword>
<feature type="compositionally biased region" description="Basic and acidic residues" evidence="1">
    <location>
        <begin position="67"/>
        <end position="80"/>
    </location>
</feature>
<feature type="compositionally biased region" description="Acidic residues" evidence="1">
    <location>
        <begin position="28"/>
        <end position="38"/>
    </location>
</feature>
<comment type="caution">
    <text evidence="2">The sequence shown here is derived from an EMBL/GenBank/DDBJ whole genome shotgun (WGS) entry which is preliminary data.</text>
</comment>